<evidence type="ECO:0000313" key="3">
    <source>
        <dbReference type="Proteomes" id="UP000265515"/>
    </source>
</evidence>
<accession>A0A388KCF9</accession>
<gene>
    <name evidence="2" type="ORF">CBR_g880</name>
</gene>
<reference evidence="2 3" key="1">
    <citation type="journal article" date="2018" name="Cell">
        <title>The Chara Genome: Secondary Complexity and Implications for Plant Terrestrialization.</title>
        <authorList>
            <person name="Nishiyama T."/>
            <person name="Sakayama H."/>
            <person name="Vries J.D."/>
            <person name="Buschmann H."/>
            <person name="Saint-Marcoux D."/>
            <person name="Ullrich K.K."/>
            <person name="Haas F.B."/>
            <person name="Vanderstraeten L."/>
            <person name="Becker D."/>
            <person name="Lang D."/>
            <person name="Vosolsobe S."/>
            <person name="Rombauts S."/>
            <person name="Wilhelmsson P.K.I."/>
            <person name="Janitza P."/>
            <person name="Kern R."/>
            <person name="Heyl A."/>
            <person name="Rumpler F."/>
            <person name="Villalobos L.I.A.C."/>
            <person name="Clay J.M."/>
            <person name="Skokan R."/>
            <person name="Toyoda A."/>
            <person name="Suzuki Y."/>
            <person name="Kagoshima H."/>
            <person name="Schijlen E."/>
            <person name="Tajeshwar N."/>
            <person name="Catarino B."/>
            <person name="Hetherington A.J."/>
            <person name="Saltykova A."/>
            <person name="Bonnot C."/>
            <person name="Breuninger H."/>
            <person name="Symeonidi A."/>
            <person name="Radhakrishnan G.V."/>
            <person name="Van Nieuwerburgh F."/>
            <person name="Deforce D."/>
            <person name="Chang C."/>
            <person name="Karol K.G."/>
            <person name="Hedrich R."/>
            <person name="Ulvskov P."/>
            <person name="Glockner G."/>
            <person name="Delwiche C.F."/>
            <person name="Petrasek J."/>
            <person name="Van de Peer Y."/>
            <person name="Friml J."/>
            <person name="Beilby M."/>
            <person name="Dolan L."/>
            <person name="Kohara Y."/>
            <person name="Sugano S."/>
            <person name="Fujiyama A."/>
            <person name="Delaux P.-M."/>
            <person name="Quint M."/>
            <person name="TheiBen G."/>
            <person name="Hagemann M."/>
            <person name="Harholt J."/>
            <person name="Dunand C."/>
            <person name="Zachgo S."/>
            <person name="Langdale J."/>
            <person name="Maumus F."/>
            <person name="Straeten D.V.D."/>
            <person name="Gould S.B."/>
            <person name="Rensing S.A."/>
        </authorList>
    </citation>
    <scope>NUCLEOTIDE SEQUENCE [LARGE SCALE GENOMIC DNA]</scope>
    <source>
        <strain evidence="2 3">S276</strain>
    </source>
</reference>
<dbReference type="Gramene" id="GBG67754">
    <property type="protein sequence ID" value="GBG67754"/>
    <property type="gene ID" value="CBR_g880"/>
</dbReference>
<evidence type="ECO:0000256" key="1">
    <source>
        <dbReference type="SAM" id="MobiDB-lite"/>
    </source>
</evidence>
<protein>
    <submittedName>
        <fullName evidence="2">Uncharacterized protein</fullName>
    </submittedName>
</protein>
<sequence length="295" mass="33834">MNHRQPEHEPLEHSQTPLADRLLRHQFNEERQLRYDIQQVNVPAPGVADLVAYSLLCDRLTYAGVYVDVTQFPRRETTRVFIKFRALQVAPNFVHSVATFIGDLTILPPQSRELARNEDTWELHRALYKSVALGMFRFFVDHEDHCIGEHFVVYYVITRPKPAQKEGTVALYPFAQLQTIDPGLLELIHLELLSIAQVIASEEEEIQPQLRTAAAPWRTYNVVVISDYIAQRAERLEDFPEEKPLRPPSSYPRPAPPKAPQKTPKRKRCHPSPGIARQQNRWRGGGGSARTHAES</sequence>
<organism evidence="2 3">
    <name type="scientific">Chara braunii</name>
    <name type="common">Braun's stonewort</name>
    <dbReference type="NCBI Taxonomy" id="69332"/>
    <lineage>
        <taxon>Eukaryota</taxon>
        <taxon>Viridiplantae</taxon>
        <taxon>Streptophyta</taxon>
        <taxon>Charophyceae</taxon>
        <taxon>Charales</taxon>
        <taxon>Characeae</taxon>
        <taxon>Chara</taxon>
    </lineage>
</organism>
<proteinExistence type="predicted"/>
<dbReference type="EMBL" id="BFEA01000091">
    <property type="protein sequence ID" value="GBG67754.1"/>
    <property type="molecule type" value="Genomic_DNA"/>
</dbReference>
<comment type="caution">
    <text evidence="2">The sequence shown here is derived from an EMBL/GenBank/DDBJ whole genome shotgun (WGS) entry which is preliminary data.</text>
</comment>
<evidence type="ECO:0000313" key="2">
    <source>
        <dbReference type="EMBL" id="GBG67754.1"/>
    </source>
</evidence>
<dbReference type="Proteomes" id="UP000265515">
    <property type="component" value="Unassembled WGS sequence"/>
</dbReference>
<keyword evidence="3" id="KW-1185">Reference proteome</keyword>
<feature type="region of interest" description="Disordered" evidence="1">
    <location>
        <begin position="239"/>
        <end position="295"/>
    </location>
</feature>
<feature type="compositionally biased region" description="Pro residues" evidence="1">
    <location>
        <begin position="246"/>
        <end position="259"/>
    </location>
</feature>
<name>A0A388KCF9_CHABU</name>
<dbReference type="AlphaFoldDB" id="A0A388KCF9"/>